<name>A0A225M813_9BURK</name>
<dbReference type="AlphaFoldDB" id="A0A225M813"/>
<feature type="domain" description="MmgE/PrpD N-terminal" evidence="2">
    <location>
        <begin position="6"/>
        <end position="232"/>
    </location>
</feature>
<dbReference type="PANTHER" id="PTHR16943:SF8">
    <property type="entry name" value="2-METHYLCITRATE DEHYDRATASE"/>
    <property type="match status" value="1"/>
</dbReference>
<dbReference type="GO" id="GO:0016829">
    <property type="term" value="F:lyase activity"/>
    <property type="evidence" value="ECO:0007669"/>
    <property type="project" value="InterPro"/>
</dbReference>
<feature type="domain" description="MmgE/PrpD C-terminal" evidence="3">
    <location>
        <begin position="263"/>
        <end position="418"/>
    </location>
</feature>
<dbReference type="RefSeq" id="WP_088604471.1">
    <property type="nucleotide sequence ID" value="NZ_NJIH01000009.1"/>
</dbReference>
<dbReference type="InterPro" id="IPR036148">
    <property type="entry name" value="MmgE/PrpD_sf"/>
</dbReference>
<dbReference type="Proteomes" id="UP000214603">
    <property type="component" value="Unassembled WGS sequence"/>
</dbReference>
<sequence>MLANDFGGFIASTTFDDLPVEVIEAAKLRVLDLLGAALAGYQLGCHANLLPLVQNPGPSTAWGVGTPLSVRDATLLNTFMSHALYIEDGSRYTGGHPACVVIPAALALAESRQASGRELIAAVAVGYEIFLRLGRALYPSLLERGFQSTAVIGAAAAASACARLMDLSPAQSTDSLAIACTLGVGFKESSKSPTSQPLQVARSAESGVLATLFAAQGVPGAESILENGFLPGFAAKPDPVALTDELGKRFSIAEVYTKIHGGCRGNHAPVDLIARLTQGERLVAGRIAAIKIRVDSATFANEIALPANGKQAQYSVAFAVAAQLVYGESSVFRYTDAALGDPEIQTLMACTEVEADPKLDLAFPDKRGASIKIVMHDGSCRQGEIDNALGEPEHPFSHEQIEAKFLSLTEQLPDRRGKSILACVQQLDVLDDISALCSQLDLGHAFPHSTVTSDSIKRVS</sequence>
<dbReference type="Gene3D" id="1.10.4100.10">
    <property type="entry name" value="2-methylcitrate dehydratase PrpD"/>
    <property type="match status" value="1"/>
</dbReference>
<accession>A0A225M813</accession>
<protein>
    <recommendedName>
        <fullName evidence="6">2-methylcitrate dehydratase</fullName>
    </recommendedName>
</protein>
<evidence type="ECO:0000259" key="3">
    <source>
        <dbReference type="Pfam" id="PF19305"/>
    </source>
</evidence>
<evidence type="ECO:0000256" key="1">
    <source>
        <dbReference type="ARBA" id="ARBA00006174"/>
    </source>
</evidence>
<dbReference type="OrthoDB" id="9791416at2"/>
<dbReference type="InterPro" id="IPR045336">
    <property type="entry name" value="MmgE_PrpD_N"/>
</dbReference>
<dbReference type="PANTHER" id="PTHR16943">
    <property type="entry name" value="2-METHYLCITRATE DEHYDRATASE-RELATED"/>
    <property type="match status" value="1"/>
</dbReference>
<dbReference type="InterPro" id="IPR045337">
    <property type="entry name" value="MmgE_PrpD_C"/>
</dbReference>
<evidence type="ECO:0008006" key="6">
    <source>
        <dbReference type="Google" id="ProtNLM"/>
    </source>
</evidence>
<comment type="similarity">
    <text evidence="1">Belongs to the PrpD family.</text>
</comment>
<dbReference type="Gene3D" id="3.30.1330.120">
    <property type="entry name" value="2-methylcitrate dehydratase PrpD"/>
    <property type="match status" value="1"/>
</dbReference>
<dbReference type="InterPro" id="IPR042183">
    <property type="entry name" value="MmgE/PrpD_sf_1"/>
</dbReference>
<dbReference type="EMBL" id="NJIH01000009">
    <property type="protein sequence ID" value="OWT57467.1"/>
    <property type="molecule type" value="Genomic_DNA"/>
</dbReference>
<proteinExistence type="inferred from homology"/>
<dbReference type="InterPro" id="IPR005656">
    <property type="entry name" value="MmgE_PrpD"/>
</dbReference>
<dbReference type="Pfam" id="PF03972">
    <property type="entry name" value="MmgE_PrpD_N"/>
    <property type="match status" value="1"/>
</dbReference>
<keyword evidence="5" id="KW-1185">Reference proteome</keyword>
<organism evidence="4 5">
    <name type="scientific">Candidimonas nitroreducens</name>
    <dbReference type="NCBI Taxonomy" id="683354"/>
    <lineage>
        <taxon>Bacteria</taxon>
        <taxon>Pseudomonadati</taxon>
        <taxon>Pseudomonadota</taxon>
        <taxon>Betaproteobacteria</taxon>
        <taxon>Burkholderiales</taxon>
        <taxon>Alcaligenaceae</taxon>
        <taxon>Candidimonas</taxon>
    </lineage>
</organism>
<dbReference type="SUPFAM" id="SSF103378">
    <property type="entry name" value="2-methylcitrate dehydratase PrpD"/>
    <property type="match status" value="1"/>
</dbReference>
<comment type="caution">
    <text evidence="4">The sequence shown here is derived from an EMBL/GenBank/DDBJ whole genome shotgun (WGS) entry which is preliminary data.</text>
</comment>
<reference evidence="5" key="1">
    <citation type="submission" date="2017-06" db="EMBL/GenBank/DDBJ databases">
        <title>Herbaspirillum phytohormonus sp. nov., isolated from the root nodule of Robinia pseudoacacia in lead-zinc mine.</title>
        <authorList>
            <person name="Fan M."/>
            <person name="Lin Y."/>
        </authorList>
    </citation>
    <scope>NUCLEOTIDE SEQUENCE [LARGE SCALE GENOMIC DNA]</scope>
    <source>
        <strain evidence="5">SC-089</strain>
    </source>
</reference>
<gene>
    <name evidence="4" type="ORF">CEY11_16295</name>
</gene>
<dbReference type="InterPro" id="IPR042188">
    <property type="entry name" value="MmgE/PrpD_sf_2"/>
</dbReference>
<dbReference type="Pfam" id="PF19305">
    <property type="entry name" value="MmgE_PrpD_C"/>
    <property type="match status" value="1"/>
</dbReference>
<evidence type="ECO:0000313" key="5">
    <source>
        <dbReference type="Proteomes" id="UP000214603"/>
    </source>
</evidence>
<evidence type="ECO:0000313" key="4">
    <source>
        <dbReference type="EMBL" id="OWT57467.1"/>
    </source>
</evidence>
<evidence type="ECO:0000259" key="2">
    <source>
        <dbReference type="Pfam" id="PF03972"/>
    </source>
</evidence>